<evidence type="ECO:0000313" key="1">
    <source>
        <dbReference type="EMBL" id="CCH73253.1"/>
    </source>
</evidence>
<protein>
    <submittedName>
        <fullName evidence="1">Uncharacterized protein</fullName>
    </submittedName>
</protein>
<reference evidence="1 2" key="1">
    <citation type="journal article" date="2013" name="ISME J.">
        <title>A metabolic model for members of the genus Tetrasphaera involved in enhanced biological phosphorus removal.</title>
        <authorList>
            <person name="Kristiansen R."/>
            <person name="Nguyen H.T.T."/>
            <person name="Saunders A.M."/>
            <person name="Nielsen J.L."/>
            <person name="Wimmer R."/>
            <person name="Le V.Q."/>
            <person name="McIlroy S.J."/>
            <person name="Petrovski S."/>
            <person name="Seviour R.J."/>
            <person name="Calteau A."/>
            <person name="Nielsen K.L."/>
            <person name="Nielsen P.H."/>
        </authorList>
    </citation>
    <scope>NUCLEOTIDE SEQUENCE [LARGE SCALE GENOMIC DNA]</scope>
    <source>
        <strain evidence="1 2">Ben110</strain>
    </source>
</reference>
<dbReference type="Proteomes" id="UP000035763">
    <property type="component" value="Unassembled WGS sequence"/>
</dbReference>
<evidence type="ECO:0000313" key="2">
    <source>
        <dbReference type="Proteomes" id="UP000035763"/>
    </source>
</evidence>
<name>W6JUZ4_9MICO</name>
<comment type="caution">
    <text evidence="1">The sequence shown here is derived from an EMBL/GenBank/DDBJ whole genome shotgun (WGS) entry which is preliminary data.</text>
</comment>
<proteinExistence type="predicted"/>
<gene>
    <name evidence="1" type="ORF">BN11_2490001</name>
</gene>
<dbReference type="AlphaFoldDB" id="W6JUZ4"/>
<dbReference type="STRING" id="1193182.BN11_2490001"/>
<keyword evidence="2" id="KW-1185">Reference proteome</keyword>
<organism evidence="1 2">
    <name type="scientific">Nostocoides australiense Ben110</name>
    <dbReference type="NCBI Taxonomy" id="1193182"/>
    <lineage>
        <taxon>Bacteria</taxon>
        <taxon>Bacillati</taxon>
        <taxon>Actinomycetota</taxon>
        <taxon>Actinomycetes</taxon>
        <taxon>Micrococcales</taxon>
        <taxon>Intrasporangiaceae</taxon>
        <taxon>Nostocoides</taxon>
    </lineage>
</organism>
<accession>W6JUZ4</accession>
<sequence>MLLDPEINANALTWAENADKTRTTTNDSVGKGSSLVRRVGPVGLEPTTYGLKVRSSAIELEARSTTLCEAWRRSQG</sequence>
<dbReference type="EMBL" id="CAJA01000167">
    <property type="protein sequence ID" value="CCH73253.1"/>
    <property type="molecule type" value="Genomic_DNA"/>
</dbReference>